<evidence type="ECO:0000259" key="2">
    <source>
        <dbReference type="Pfam" id="PF21038"/>
    </source>
</evidence>
<feature type="compositionally biased region" description="Low complexity" evidence="1">
    <location>
        <begin position="307"/>
        <end position="321"/>
    </location>
</feature>
<reference evidence="4" key="1">
    <citation type="submission" date="2016-11" db="UniProtKB">
        <authorList>
            <consortium name="WormBaseParasite"/>
        </authorList>
    </citation>
    <scope>IDENTIFICATION</scope>
</reference>
<dbReference type="AlphaFoldDB" id="A0A1I8A6L4"/>
<organism evidence="3 4">
    <name type="scientific">Steinernema glaseri</name>
    <dbReference type="NCBI Taxonomy" id="37863"/>
    <lineage>
        <taxon>Eukaryota</taxon>
        <taxon>Metazoa</taxon>
        <taxon>Ecdysozoa</taxon>
        <taxon>Nematoda</taxon>
        <taxon>Chromadorea</taxon>
        <taxon>Rhabditida</taxon>
        <taxon>Tylenchina</taxon>
        <taxon>Panagrolaimomorpha</taxon>
        <taxon>Strongyloidoidea</taxon>
        <taxon>Steinernematidae</taxon>
        <taxon>Steinernema</taxon>
    </lineage>
</organism>
<protein>
    <submittedName>
        <fullName evidence="4">UVR domain-containing protein</fullName>
    </submittedName>
</protein>
<feature type="compositionally biased region" description="Polar residues" evidence="1">
    <location>
        <begin position="322"/>
        <end position="334"/>
    </location>
</feature>
<dbReference type="Proteomes" id="UP000095287">
    <property type="component" value="Unplaced"/>
</dbReference>
<keyword evidence="3" id="KW-1185">Reference proteome</keyword>
<accession>A0A1I8A6L4</accession>
<dbReference type="InterPro" id="IPR052607">
    <property type="entry name" value="CEP104-like"/>
</dbReference>
<dbReference type="WBParaSite" id="L893_g33207.t1">
    <property type="protein sequence ID" value="L893_g33207.t1"/>
    <property type="gene ID" value="L893_g33207"/>
</dbReference>
<dbReference type="Pfam" id="PF21038">
    <property type="entry name" value="CEP104_N"/>
    <property type="match status" value="1"/>
</dbReference>
<feature type="domain" description="Centrosomal protein CEP104 N-terminal" evidence="2">
    <location>
        <begin position="17"/>
        <end position="107"/>
    </location>
</feature>
<evidence type="ECO:0000313" key="3">
    <source>
        <dbReference type="Proteomes" id="UP000095287"/>
    </source>
</evidence>
<evidence type="ECO:0000313" key="4">
    <source>
        <dbReference type="WBParaSite" id="L893_g33207.t1"/>
    </source>
</evidence>
<feature type="region of interest" description="Disordered" evidence="1">
    <location>
        <begin position="245"/>
        <end position="343"/>
    </location>
</feature>
<dbReference type="PANTHER" id="PTHR13371:SF0">
    <property type="entry name" value="CENTROSOMAL PROTEIN OF 104 KDA"/>
    <property type="match status" value="1"/>
</dbReference>
<sequence>MPVHVGFQVVQVTGLNEYDIPKELLVTKEWVSENNDDIHKDPEKVNFQSLGEVIFKDRREDVGKHELKTIYIESDVTFLKFQIGQNYENQKTNPYDQVGLVNIAVLGRPVPSGYTAVVGDGLKQETKMMKGMSLLQRYNTSDVKRDDYPPDMLDLLVVIEKNKEAAVKNENYALATKCKKASKELSTAMSALKDKEDEKRVAVEKEDYEQAELLTKEIQGLRTTTLKKIDPKVLEEQNILSDRLLPLSRDSTRDTPTPKPLFERIALTPSPPRSREKKRKTVHDDSILSRELTPPPPSVTPTPSTRPPSRSRLPRSMSMSTVPSNNNKFMQKENTIVPGATRR</sequence>
<name>A0A1I8A6L4_9BILA</name>
<feature type="compositionally biased region" description="Pro residues" evidence="1">
    <location>
        <begin position="293"/>
        <end position="306"/>
    </location>
</feature>
<dbReference type="InterPro" id="IPR048739">
    <property type="entry name" value="CEP104_N"/>
</dbReference>
<dbReference type="GO" id="GO:0005929">
    <property type="term" value="C:cilium"/>
    <property type="evidence" value="ECO:0007669"/>
    <property type="project" value="TreeGrafter"/>
</dbReference>
<proteinExistence type="predicted"/>
<dbReference type="PANTHER" id="PTHR13371">
    <property type="entry name" value="GLYCINE-, GLUTAMATE-, THIENYLCYCLOHEXYLPIPERIDINE-BINDING PROTEIN"/>
    <property type="match status" value="1"/>
</dbReference>
<evidence type="ECO:0000256" key="1">
    <source>
        <dbReference type="SAM" id="MobiDB-lite"/>
    </source>
</evidence>